<dbReference type="GO" id="GO:0050661">
    <property type="term" value="F:NADP binding"/>
    <property type="evidence" value="ECO:0007669"/>
    <property type="project" value="InterPro"/>
</dbReference>
<keyword evidence="18" id="KW-0503">Monooxygenase</keyword>
<evidence type="ECO:0000256" key="34">
    <source>
        <dbReference type="ARBA" id="ARBA00049475"/>
    </source>
</evidence>
<feature type="region of interest" description="Disordered" evidence="35">
    <location>
        <begin position="604"/>
        <end position="623"/>
    </location>
</feature>
<comment type="caution">
    <text evidence="36">The sequence shown here is derived from an EMBL/GenBank/DDBJ whole genome shotgun (WGS) entry which is preliminary data.</text>
</comment>
<evidence type="ECO:0000256" key="29">
    <source>
        <dbReference type="ARBA" id="ARBA00047977"/>
    </source>
</evidence>
<comment type="function">
    <text evidence="24">Acts as a Baeyer-Villiger monooxygenase on a broad range of substrates. Catalyzes the insertion of an oxygen atom into a carbon-carbon bond adjacent to a carbonyl, which converts ketones to esters. Active on diverse carbonyl compounds, whereas soft nucleophiles are mostly non- or poorly reactive. In contrast with other forms of FMO it is non- or poorly active on 'classical' substrates such as drugs, pesticides, and dietary components containing soft nucleophilic heteroatoms. Able to oxidize drug molecules bearing a carbonyl group on an aliphatic chain, such as nabumetone and pentoxifylline. Also, in the absence of substrates, shows slow but yet significant NADPH oxidase activity. Acts as a positive modulator of cholesterol biosynthesis as well as glucose homeostasis, promoting metabolic aging via pleiotropic effects.</text>
</comment>
<comment type="catalytic activity">
    <reaction evidence="28">
        <text>NADPH + O2 + H(+) = H2O2 + NADP(+)</text>
        <dbReference type="Rhea" id="RHEA:11260"/>
        <dbReference type="ChEBI" id="CHEBI:15378"/>
        <dbReference type="ChEBI" id="CHEBI:15379"/>
        <dbReference type="ChEBI" id="CHEBI:16240"/>
        <dbReference type="ChEBI" id="CHEBI:57783"/>
        <dbReference type="ChEBI" id="CHEBI:58349"/>
        <dbReference type="EC" id="1.6.3.1"/>
    </reaction>
    <physiologicalReaction direction="left-to-right" evidence="28">
        <dbReference type="Rhea" id="RHEA:11261"/>
    </physiologicalReaction>
</comment>
<evidence type="ECO:0000256" key="5">
    <source>
        <dbReference type="ARBA" id="ARBA00010139"/>
    </source>
</evidence>
<evidence type="ECO:0000256" key="23">
    <source>
        <dbReference type="ARBA" id="ARBA00033301"/>
    </source>
</evidence>
<evidence type="ECO:0000256" key="13">
    <source>
        <dbReference type="ARBA" id="ARBA00022827"/>
    </source>
</evidence>
<dbReference type="SUPFAM" id="SSF51905">
    <property type="entry name" value="FAD/NAD(P)-binding domain"/>
    <property type="match status" value="2"/>
</dbReference>
<evidence type="ECO:0000256" key="25">
    <source>
        <dbReference type="ARBA" id="ARBA00047426"/>
    </source>
</evidence>
<dbReference type="AlphaFoldDB" id="A0A931AEL7"/>
<comment type="catalytic activity">
    <reaction evidence="31">
        <text>(2E)-geranial + NADPH + O2 + H(+) = (1E)-2,6-dimethylhepta-1,5-dien-1-yl formate + NADP(+) + H2O</text>
        <dbReference type="Rhea" id="RHEA:54860"/>
        <dbReference type="ChEBI" id="CHEBI:15377"/>
        <dbReference type="ChEBI" id="CHEBI:15378"/>
        <dbReference type="ChEBI" id="CHEBI:15379"/>
        <dbReference type="ChEBI" id="CHEBI:16980"/>
        <dbReference type="ChEBI" id="CHEBI:57783"/>
        <dbReference type="ChEBI" id="CHEBI:58349"/>
        <dbReference type="ChEBI" id="CHEBI:138375"/>
    </reaction>
    <physiologicalReaction direction="left-to-right" evidence="31">
        <dbReference type="Rhea" id="RHEA:54861"/>
    </physiologicalReaction>
</comment>
<comment type="catalytic activity">
    <reaction evidence="27">
        <text>sulcatone + NADPH + O2 + H(+) = 4-methylpent-3-en-1-yl acetate + NADP(+) + H2O</text>
        <dbReference type="Rhea" id="RHEA:54864"/>
        <dbReference type="ChEBI" id="CHEBI:15377"/>
        <dbReference type="ChEBI" id="CHEBI:15378"/>
        <dbReference type="ChEBI" id="CHEBI:15379"/>
        <dbReference type="ChEBI" id="CHEBI:16310"/>
        <dbReference type="ChEBI" id="CHEBI:57783"/>
        <dbReference type="ChEBI" id="CHEBI:58349"/>
        <dbReference type="ChEBI" id="CHEBI:138373"/>
    </reaction>
    <physiologicalReaction direction="left-to-right" evidence="27">
        <dbReference type="Rhea" id="RHEA:54865"/>
    </physiologicalReaction>
</comment>
<evidence type="ECO:0000256" key="11">
    <source>
        <dbReference type="ARBA" id="ARBA00022692"/>
    </source>
</evidence>
<evidence type="ECO:0000256" key="3">
    <source>
        <dbReference type="ARBA" id="ARBA00004524"/>
    </source>
</evidence>
<comment type="catalytic activity">
    <reaction evidence="34">
        <text>octan-3-one + NADPH + O2 + H(+) = pentyl propanoate + NADP(+) + H2O</text>
        <dbReference type="Rhea" id="RHEA:54840"/>
        <dbReference type="ChEBI" id="CHEBI:15377"/>
        <dbReference type="ChEBI" id="CHEBI:15378"/>
        <dbReference type="ChEBI" id="CHEBI:15379"/>
        <dbReference type="ChEBI" id="CHEBI:57783"/>
        <dbReference type="ChEBI" id="CHEBI:58349"/>
        <dbReference type="ChEBI" id="CHEBI:80946"/>
        <dbReference type="ChEBI" id="CHEBI:87373"/>
    </reaction>
    <physiologicalReaction direction="left-to-right" evidence="34">
        <dbReference type="Rhea" id="RHEA:54841"/>
    </physiologicalReaction>
</comment>
<comment type="similarity">
    <text evidence="5">Belongs to the FAD-binding monooxygenase family.</text>
</comment>
<comment type="subcellular location">
    <subcellularLocation>
        <location evidence="2">Endoplasmic reticulum membrane</location>
        <topology evidence="2">Single-pass membrane protein</topology>
    </subcellularLocation>
    <subcellularLocation>
        <location evidence="3">Microsome membrane</location>
    </subcellularLocation>
</comment>
<accession>A0A931AEL7</accession>
<keyword evidence="10" id="KW-0285">Flavoprotein</keyword>
<comment type="catalytic activity">
    <reaction evidence="26">
        <text>heptan-2-one + NADPH + O2 + H(+) = pentyl acetate + NADP(+) + H2O</text>
        <dbReference type="Rhea" id="RHEA:54836"/>
        <dbReference type="ChEBI" id="CHEBI:5672"/>
        <dbReference type="ChEBI" id="CHEBI:15377"/>
        <dbReference type="ChEBI" id="CHEBI:15378"/>
        <dbReference type="ChEBI" id="CHEBI:15379"/>
        <dbReference type="ChEBI" id="CHEBI:57783"/>
        <dbReference type="ChEBI" id="CHEBI:58349"/>
        <dbReference type="ChEBI" id="CHEBI:87362"/>
    </reaction>
    <physiologicalReaction direction="left-to-right" evidence="26">
        <dbReference type="Rhea" id="RHEA:54837"/>
    </physiologicalReaction>
</comment>
<dbReference type="EMBL" id="JADOGI010000165">
    <property type="protein sequence ID" value="MBF8191532.1"/>
    <property type="molecule type" value="Genomic_DNA"/>
</dbReference>
<evidence type="ECO:0000256" key="26">
    <source>
        <dbReference type="ARBA" id="ARBA00047574"/>
    </source>
</evidence>
<dbReference type="Gene3D" id="3.30.530.20">
    <property type="match status" value="1"/>
</dbReference>
<keyword evidence="13" id="KW-0274">FAD</keyword>
<dbReference type="InterPro" id="IPR002257">
    <property type="entry name" value="Flavin_mOase_5"/>
</dbReference>
<dbReference type="Pfam" id="PF00743">
    <property type="entry name" value="FMO-like"/>
    <property type="match status" value="1"/>
</dbReference>
<evidence type="ECO:0000256" key="2">
    <source>
        <dbReference type="ARBA" id="ARBA00004389"/>
    </source>
</evidence>
<evidence type="ECO:0000256" key="1">
    <source>
        <dbReference type="ARBA" id="ARBA00001974"/>
    </source>
</evidence>
<keyword evidence="12" id="KW-0256">Endoplasmic reticulum</keyword>
<dbReference type="Gene3D" id="3.50.50.60">
    <property type="entry name" value="FAD/NAD(P)-binding domain"/>
    <property type="match status" value="1"/>
</dbReference>
<dbReference type="PROSITE" id="PS51257">
    <property type="entry name" value="PROKAR_LIPOPROTEIN"/>
    <property type="match status" value="1"/>
</dbReference>
<evidence type="ECO:0000256" key="18">
    <source>
        <dbReference type="ARBA" id="ARBA00023033"/>
    </source>
</evidence>
<organism evidence="36 37">
    <name type="scientific">Nonomuraea cypriaca</name>
    <dbReference type="NCBI Taxonomy" id="1187855"/>
    <lineage>
        <taxon>Bacteria</taxon>
        <taxon>Bacillati</taxon>
        <taxon>Actinomycetota</taxon>
        <taxon>Actinomycetes</taxon>
        <taxon>Streptosporangiales</taxon>
        <taxon>Streptosporangiaceae</taxon>
        <taxon>Nonomuraea</taxon>
    </lineage>
</organism>
<evidence type="ECO:0000256" key="10">
    <source>
        <dbReference type="ARBA" id="ARBA00022630"/>
    </source>
</evidence>
<evidence type="ECO:0000256" key="35">
    <source>
        <dbReference type="SAM" id="MobiDB-lite"/>
    </source>
</evidence>
<comment type="cofactor">
    <cofactor evidence="1">
        <name>FAD</name>
        <dbReference type="ChEBI" id="CHEBI:57692"/>
    </cofactor>
</comment>
<dbReference type="InterPro" id="IPR023393">
    <property type="entry name" value="START-like_dom_sf"/>
</dbReference>
<gene>
    <name evidence="36" type="ORF">ITP53_38725</name>
</gene>
<dbReference type="InterPro" id="IPR020946">
    <property type="entry name" value="Flavin_mOase-like"/>
</dbReference>
<dbReference type="InterPro" id="IPR000960">
    <property type="entry name" value="Flavin_mOase"/>
</dbReference>
<evidence type="ECO:0000256" key="12">
    <source>
        <dbReference type="ARBA" id="ARBA00022824"/>
    </source>
</evidence>
<keyword evidence="17" id="KW-0560">Oxidoreductase</keyword>
<evidence type="ECO:0000256" key="6">
    <source>
        <dbReference type="ARBA" id="ARBA00012698"/>
    </source>
</evidence>
<evidence type="ECO:0000256" key="7">
    <source>
        <dbReference type="ARBA" id="ARBA00019213"/>
    </source>
</evidence>
<dbReference type="InterPro" id="IPR036188">
    <property type="entry name" value="FAD/NAD-bd_sf"/>
</dbReference>
<keyword evidence="20" id="KW-0472">Membrane</keyword>
<comment type="catalytic activity">
    <reaction evidence="29">
        <text>hexan-3-one + NADPH + O2 + H(+) = ethyl butanoate + NADP(+) + H2O</text>
        <dbReference type="Rhea" id="RHEA:54844"/>
        <dbReference type="ChEBI" id="CHEBI:15377"/>
        <dbReference type="ChEBI" id="CHEBI:15378"/>
        <dbReference type="ChEBI" id="CHEBI:15379"/>
        <dbReference type="ChEBI" id="CHEBI:57783"/>
        <dbReference type="ChEBI" id="CHEBI:58349"/>
        <dbReference type="ChEBI" id="CHEBI:88764"/>
        <dbReference type="ChEBI" id="CHEBI:89891"/>
    </reaction>
    <physiologicalReaction direction="left-to-right" evidence="29">
        <dbReference type="Rhea" id="RHEA:54845"/>
    </physiologicalReaction>
</comment>
<comment type="catalytic activity">
    <reaction evidence="32">
        <text>heptan-4-one + NADPH + O2 + H(+) = propyl butanoate + NADP(+) + H2O</text>
        <dbReference type="Rhea" id="RHEA:54852"/>
        <dbReference type="ChEBI" id="CHEBI:15377"/>
        <dbReference type="ChEBI" id="CHEBI:15378"/>
        <dbReference type="ChEBI" id="CHEBI:15379"/>
        <dbReference type="ChEBI" id="CHEBI:57783"/>
        <dbReference type="ChEBI" id="CHEBI:58349"/>
        <dbReference type="ChEBI" id="CHEBI:89484"/>
        <dbReference type="ChEBI" id="CHEBI:89719"/>
    </reaction>
    <physiologicalReaction direction="left-to-right" evidence="32">
        <dbReference type="Rhea" id="RHEA:54853"/>
    </physiologicalReaction>
</comment>
<evidence type="ECO:0000256" key="20">
    <source>
        <dbReference type="ARBA" id="ARBA00023136"/>
    </source>
</evidence>
<dbReference type="Proteomes" id="UP000605361">
    <property type="component" value="Unassembled WGS sequence"/>
</dbReference>
<comment type="catalytic activity">
    <reaction evidence="30">
        <text>octan-3-one + NADPH + O2 + H(+) = ethyl hexanoate + NADP(+) + H2O</text>
        <dbReference type="Rhea" id="RHEA:54856"/>
        <dbReference type="ChEBI" id="CHEBI:15377"/>
        <dbReference type="ChEBI" id="CHEBI:15378"/>
        <dbReference type="ChEBI" id="CHEBI:15379"/>
        <dbReference type="ChEBI" id="CHEBI:57783"/>
        <dbReference type="ChEBI" id="CHEBI:58349"/>
        <dbReference type="ChEBI" id="CHEBI:80946"/>
        <dbReference type="ChEBI" id="CHEBI:86055"/>
    </reaction>
    <physiologicalReaction direction="left-to-right" evidence="30">
        <dbReference type="Rhea" id="RHEA:54857"/>
    </physiologicalReaction>
</comment>
<evidence type="ECO:0000256" key="22">
    <source>
        <dbReference type="ARBA" id="ARBA00033213"/>
    </source>
</evidence>
<name>A0A931AEL7_9ACTN</name>
<evidence type="ECO:0000256" key="21">
    <source>
        <dbReference type="ARBA" id="ARBA00029728"/>
    </source>
</evidence>
<dbReference type="SUPFAM" id="SSF55961">
    <property type="entry name" value="Bet v1-like"/>
    <property type="match status" value="1"/>
</dbReference>
<keyword evidence="37" id="KW-1185">Reference proteome</keyword>
<dbReference type="PRINTS" id="PR01125">
    <property type="entry name" value="FMOXYGENASE5"/>
</dbReference>
<evidence type="ECO:0000256" key="28">
    <source>
        <dbReference type="ARBA" id="ARBA00047864"/>
    </source>
</evidence>
<keyword evidence="8" id="KW-0488">Methylation</keyword>
<evidence type="ECO:0000256" key="24">
    <source>
        <dbReference type="ARBA" id="ARBA00045722"/>
    </source>
</evidence>
<dbReference type="CDD" id="cd07812">
    <property type="entry name" value="SRPBCC"/>
    <property type="match status" value="1"/>
</dbReference>
<evidence type="ECO:0000256" key="9">
    <source>
        <dbReference type="ARBA" id="ARBA00022553"/>
    </source>
</evidence>
<evidence type="ECO:0000256" key="19">
    <source>
        <dbReference type="ARBA" id="ARBA00023098"/>
    </source>
</evidence>
<dbReference type="GO" id="GO:0006629">
    <property type="term" value="P:lipid metabolic process"/>
    <property type="evidence" value="ECO:0007669"/>
    <property type="project" value="UniProtKB-KW"/>
</dbReference>
<evidence type="ECO:0000313" key="36">
    <source>
        <dbReference type="EMBL" id="MBF8191532.1"/>
    </source>
</evidence>
<comment type="catalytic activity">
    <reaction evidence="33">
        <text>N,N-dimethylaniline + NADPH + O2 + H(+) = N,N-dimethylaniline N-oxide + NADP(+) + H2O</text>
        <dbReference type="Rhea" id="RHEA:24468"/>
        <dbReference type="ChEBI" id="CHEBI:15377"/>
        <dbReference type="ChEBI" id="CHEBI:15378"/>
        <dbReference type="ChEBI" id="CHEBI:15379"/>
        <dbReference type="ChEBI" id="CHEBI:16269"/>
        <dbReference type="ChEBI" id="CHEBI:17735"/>
        <dbReference type="ChEBI" id="CHEBI:57783"/>
        <dbReference type="ChEBI" id="CHEBI:58349"/>
        <dbReference type="EC" id="1.14.13.8"/>
    </reaction>
    <physiologicalReaction direction="left-to-right" evidence="33">
        <dbReference type="Rhea" id="RHEA:24469"/>
    </physiologicalReaction>
</comment>
<dbReference type="FunFam" id="3.50.50.60:FF:000159">
    <property type="entry name" value="Dimethylaniline monooxygenase [N-oxide-forming]"/>
    <property type="match status" value="1"/>
</dbReference>
<evidence type="ECO:0000256" key="17">
    <source>
        <dbReference type="ARBA" id="ARBA00023002"/>
    </source>
</evidence>
<evidence type="ECO:0000256" key="30">
    <source>
        <dbReference type="ARBA" id="ARBA00048459"/>
    </source>
</evidence>
<evidence type="ECO:0000256" key="16">
    <source>
        <dbReference type="ARBA" id="ARBA00022989"/>
    </source>
</evidence>
<proteinExistence type="inferred from homology"/>
<evidence type="ECO:0000256" key="4">
    <source>
        <dbReference type="ARBA" id="ARBA00009183"/>
    </source>
</evidence>
<dbReference type="EC" id="1.6.3.1" evidence="6"/>
<dbReference type="InterPro" id="IPR019587">
    <property type="entry name" value="Polyketide_cyclase/dehydratase"/>
</dbReference>
<evidence type="ECO:0000256" key="32">
    <source>
        <dbReference type="ARBA" id="ARBA00048990"/>
    </source>
</evidence>
<evidence type="ECO:0000256" key="14">
    <source>
        <dbReference type="ARBA" id="ARBA00022848"/>
    </source>
</evidence>
<dbReference type="GO" id="GO:0016174">
    <property type="term" value="F:NAD(P)H oxidase H2O2-forming activity"/>
    <property type="evidence" value="ECO:0007669"/>
    <property type="project" value="UniProtKB-EC"/>
</dbReference>
<evidence type="ECO:0000256" key="33">
    <source>
        <dbReference type="ARBA" id="ARBA00049443"/>
    </source>
</evidence>
<dbReference type="PRINTS" id="PR00370">
    <property type="entry name" value="FMOXYGENASE"/>
</dbReference>
<comment type="similarity">
    <text evidence="4">Belongs to the FMO family.</text>
</comment>
<dbReference type="Pfam" id="PF10604">
    <property type="entry name" value="Polyketide_cyc2"/>
    <property type="match status" value="1"/>
</dbReference>
<comment type="catalytic activity">
    <reaction evidence="25">
        <text>hexan-3-one + NADPH + O2 + H(+) = propyl propanoate + NADP(+) + H2O</text>
        <dbReference type="Rhea" id="RHEA:54848"/>
        <dbReference type="ChEBI" id="CHEBI:15377"/>
        <dbReference type="ChEBI" id="CHEBI:15378"/>
        <dbReference type="ChEBI" id="CHEBI:15379"/>
        <dbReference type="ChEBI" id="CHEBI:57783"/>
        <dbReference type="ChEBI" id="CHEBI:58349"/>
        <dbReference type="ChEBI" id="CHEBI:89828"/>
        <dbReference type="ChEBI" id="CHEBI:89891"/>
    </reaction>
    <physiologicalReaction direction="left-to-right" evidence="25">
        <dbReference type="Rhea" id="RHEA:54849"/>
    </physiologicalReaction>
</comment>
<evidence type="ECO:0000256" key="31">
    <source>
        <dbReference type="ARBA" id="ARBA00048989"/>
    </source>
</evidence>
<protein>
    <recommendedName>
        <fullName evidence="7">Flavin-containing monooxygenase 5</fullName>
        <ecNumber evidence="6">1.6.3.1</ecNumber>
    </recommendedName>
    <alternativeName>
        <fullName evidence="23">Dimethylaniline monooxygenase [N-oxide-forming] 5</fullName>
    </alternativeName>
    <alternativeName>
        <fullName evidence="21">Dimethylaniline oxidase 5</fullName>
    </alternativeName>
    <alternativeName>
        <fullName evidence="22">NADPH oxidase</fullName>
    </alternativeName>
</protein>
<keyword evidence="11" id="KW-0812">Transmembrane</keyword>
<evidence type="ECO:0000256" key="15">
    <source>
        <dbReference type="ARBA" id="ARBA00022857"/>
    </source>
</evidence>
<dbReference type="GO" id="GO:0004499">
    <property type="term" value="F:N,N-dimethylaniline monooxygenase activity"/>
    <property type="evidence" value="ECO:0007669"/>
    <property type="project" value="InterPro"/>
</dbReference>
<evidence type="ECO:0000256" key="8">
    <source>
        <dbReference type="ARBA" id="ARBA00022481"/>
    </source>
</evidence>
<keyword evidence="14" id="KW-0492">Microsome</keyword>
<keyword evidence="19" id="KW-0443">Lipid metabolism</keyword>
<dbReference type="InterPro" id="IPR050346">
    <property type="entry name" value="FMO-like"/>
</dbReference>
<sequence length="623" mass="69692">MKQICIIGAGSAGLAACQVLHERGIAFDCYEAGSQVGGNWRYLNDNGRSSAYRSLHINTSRRLTEYRCYPMPEDYPAYPDHQQMAQYFDDFVDHFGFRDSIVFRTEVTHVGPAEGGGWNVTARDRDTGLETIRHYQSVLVANGHHTDPRFPEPAFPGADTFTGAQTHSHHYRVPEEYAGKRVLVLGFGNSASDIAVETSAVSERTFLAMRRGGYVFPKFMFGKPSDDLISPFLTTVLPREMQRWVMAGLLRLTIGKVTDFGLPEPGHKLFNSHPTVSETLLPKLGHGDITVKPNITRFDGDTVHFIDGSSEVVDAVIYCTGYRISFPFLDESVIAPTDNDVSLFRRVVDPVRPGLYFIGLFQPLGATTVLSEAQSHWVADLLSGKAALPSVEKMRREIAQYKERLAKRYVTSKRHTVQVDHYPYLAELSRERRHGARRAAKAAPPEAAPAGGYQPEEESIWIDADPGLVWDLISDVTRMGEWSPECRRCVWRGDKRGVGARFTGINRRGWVVWVTGNEVEQAERGRSFAFRTTTNGVRWGYRLTPDSGGTLLTELWDVSGQSTGQYKRTASFAKMLLGGFESHTAELREGMRKTLERIKAAAEQQAYTGMRHPSAEAEDLVTR</sequence>
<dbReference type="PANTHER" id="PTHR23023">
    <property type="entry name" value="DIMETHYLANILINE MONOOXYGENASE"/>
    <property type="match status" value="1"/>
</dbReference>
<evidence type="ECO:0000256" key="27">
    <source>
        <dbReference type="ARBA" id="ARBA00047855"/>
    </source>
</evidence>
<keyword evidence="16" id="KW-1133">Transmembrane helix</keyword>
<keyword evidence="9" id="KW-0597">Phosphoprotein</keyword>
<reference evidence="36" key="1">
    <citation type="submission" date="2020-11" db="EMBL/GenBank/DDBJ databases">
        <title>Whole-genome analyses of Nonomuraea sp. K274.</title>
        <authorList>
            <person name="Veyisoglu A."/>
        </authorList>
    </citation>
    <scope>NUCLEOTIDE SEQUENCE</scope>
    <source>
        <strain evidence="36">K274</strain>
    </source>
</reference>
<evidence type="ECO:0000313" key="37">
    <source>
        <dbReference type="Proteomes" id="UP000605361"/>
    </source>
</evidence>
<dbReference type="GO" id="GO:0050660">
    <property type="term" value="F:flavin adenine dinucleotide binding"/>
    <property type="evidence" value="ECO:0007669"/>
    <property type="project" value="InterPro"/>
</dbReference>
<keyword evidence="15" id="KW-0521">NADP</keyword>
<dbReference type="RefSeq" id="WP_195900440.1">
    <property type="nucleotide sequence ID" value="NZ_JADOGI010000165.1"/>
</dbReference>